<comment type="caution">
    <text evidence="2">The sequence shown here is derived from an EMBL/GenBank/DDBJ whole genome shotgun (WGS) entry which is preliminary data.</text>
</comment>
<evidence type="ECO:0000256" key="1">
    <source>
        <dbReference type="SAM" id="Phobius"/>
    </source>
</evidence>
<keyword evidence="3" id="KW-1185">Reference proteome</keyword>
<sequence length="146" mass="15834">MTRLANPAHVKNDLLRWLLVGIGWVAIVAGVIGLFLPLVPTVPLLLLAAACFARSSERFHSWLVEHDHLGPLVRDYLSGKGIPQKAKWMAVGMVWVTVPTSAFLFVPVFWVKLLLLAIAAGVTMYLFRLPTSPPGNGPKGGSDNPS</sequence>
<proteinExistence type="predicted"/>
<keyword evidence="1" id="KW-0812">Transmembrane</keyword>
<feature type="transmembrane region" description="Helical" evidence="1">
    <location>
        <begin position="102"/>
        <end position="127"/>
    </location>
</feature>
<gene>
    <name evidence="2" type="ORF">KI810_01600</name>
</gene>
<protein>
    <submittedName>
        <fullName evidence="2">DUF454 family protein</fullName>
    </submittedName>
</protein>
<dbReference type="PANTHER" id="PTHR35813:SF1">
    <property type="entry name" value="INNER MEMBRANE PROTEIN YBAN"/>
    <property type="match status" value="1"/>
</dbReference>
<organism evidence="2 3">
    <name type="scientific">Geomobilimonas luticola</name>
    <dbReference type="NCBI Taxonomy" id="1114878"/>
    <lineage>
        <taxon>Bacteria</taxon>
        <taxon>Pseudomonadati</taxon>
        <taxon>Thermodesulfobacteriota</taxon>
        <taxon>Desulfuromonadia</taxon>
        <taxon>Geobacterales</taxon>
        <taxon>Geobacteraceae</taxon>
        <taxon>Geomobilimonas</taxon>
    </lineage>
</organism>
<keyword evidence="1" id="KW-1133">Transmembrane helix</keyword>
<accession>A0ABS5S8P5</accession>
<dbReference type="EMBL" id="JAHCVK010000001">
    <property type="protein sequence ID" value="MBT0651739.1"/>
    <property type="molecule type" value="Genomic_DNA"/>
</dbReference>
<dbReference type="PIRSF" id="PIRSF016789">
    <property type="entry name" value="DUF454"/>
    <property type="match status" value="1"/>
</dbReference>
<evidence type="ECO:0000313" key="3">
    <source>
        <dbReference type="Proteomes" id="UP000756860"/>
    </source>
</evidence>
<dbReference type="InterPro" id="IPR007401">
    <property type="entry name" value="DUF454"/>
</dbReference>
<keyword evidence="1" id="KW-0472">Membrane</keyword>
<feature type="transmembrane region" description="Helical" evidence="1">
    <location>
        <begin position="14"/>
        <end position="36"/>
    </location>
</feature>
<dbReference type="Proteomes" id="UP000756860">
    <property type="component" value="Unassembled WGS sequence"/>
</dbReference>
<dbReference type="Pfam" id="PF04304">
    <property type="entry name" value="DUF454"/>
    <property type="match status" value="1"/>
</dbReference>
<name>A0ABS5S8P5_9BACT</name>
<reference evidence="2 3" key="1">
    <citation type="submission" date="2021-05" db="EMBL/GenBank/DDBJ databases">
        <title>The draft genome of Geobacter luticola JCM 17780.</title>
        <authorList>
            <person name="Xu Z."/>
            <person name="Masuda Y."/>
            <person name="Itoh H."/>
            <person name="Senoo K."/>
        </authorList>
    </citation>
    <scope>NUCLEOTIDE SEQUENCE [LARGE SCALE GENOMIC DNA]</scope>
    <source>
        <strain evidence="2 3">JCM 17780</strain>
    </source>
</reference>
<evidence type="ECO:0000313" key="2">
    <source>
        <dbReference type="EMBL" id="MBT0651739.1"/>
    </source>
</evidence>
<dbReference type="PANTHER" id="PTHR35813">
    <property type="entry name" value="INNER MEMBRANE PROTEIN YBAN"/>
    <property type="match status" value="1"/>
</dbReference>